<dbReference type="SUPFAM" id="SSF74653">
    <property type="entry name" value="TolA/TonB C-terminal domain"/>
    <property type="match status" value="1"/>
</dbReference>
<proteinExistence type="predicted"/>
<dbReference type="Proteomes" id="UP000092651">
    <property type="component" value="Unassembled WGS sequence"/>
</dbReference>
<name>A0A1B8ZXT4_9FLAO</name>
<dbReference type="RefSeq" id="WP_065394062.1">
    <property type="nucleotide sequence ID" value="NZ_MAYH01000012.1"/>
</dbReference>
<dbReference type="Gene3D" id="3.30.1150.10">
    <property type="match status" value="1"/>
</dbReference>
<organism evidence="1 2">
    <name type="scientific">Chryseobacterium artocarpi</name>
    <dbReference type="NCBI Taxonomy" id="1414727"/>
    <lineage>
        <taxon>Bacteria</taxon>
        <taxon>Pseudomonadati</taxon>
        <taxon>Bacteroidota</taxon>
        <taxon>Flavobacteriia</taxon>
        <taxon>Flavobacteriales</taxon>
        <taxon>Weeksellaceae</taxon>
        <taxon>Chryseobacterium group</taxon>
        <taxon>Chryseobacterium</taxon>
    </lineage>
</organism>
<evidence type="ECO:0000313" key="1">
    <source>
        <dbReference type="EMBL" id="OCA76393.1"/>
    </source>
</evidence>
<keyword evidence="2" id="KW-1185">Reference proteome</keyword>
<dbReference type="AlphaFoldDB" id="A0A1B8ZXT4"/>
<gene>
    <name evidence="1" type="ORF">BBI01_06795</name>
</gene>
<comment type="caution">
    <text evidence="1">The sequence shown here is derived from an EMBL/GenBank/DDBJ whole genome shotgun (WGS) entry which is preliminary data.</text>
</comment>
<evidence type="ECO:0000313" key="2">
    <source>
        <dbReference type="Proteomes" id="UP000092651"/>
    </source>
</evidence>
<protein>
    <recommendedName>
        <fullName evidence="3">TonB C-terminal domain-containing protein</fullName>
    </recommendedName>
</protein>
<accession>A0A1B8ZXT4</accession>
<dbReference type="EMBL" id="MAYH01000012">
    <property type="protein sequence ID" value="OCA76393.1"/>
    <property type="molecule type" value="Genomic_DNA"/>
</dbReference>
<dbReference type="OrthoDB" id="1265378at2"/>
<reference evidence="1 2" key="1">
    <citation type="submission" date="2016-07" db="EMBL/GenBank/DDBJ databases">
        <authorList>
            <person name="Jeong J.-J."/>
            <person name="Kim D.W."/>
            <person name="Sang M.K."/>
            <person name="Choi I.-G."/>
            <person name="Kim K.D."/>
        </authorList>
    </citation>
    <scope>NUCLEOTIDE SEQUENCE [LARGE SCALE GENOMIC DNA]</scope>
    <source>
        <strain evidence="1 2">UTM-3</strain>
    </source>
</reference>
<sequence length="244" mass="28242">MKINLLFVFITSILFGQNKWKDSIVYSRYSDGEQEYIGGNIKLYKDVHEIIEKKKLNPCENKKELYIAEVVVYPDKTIKLLKKQNIESARKNKCAFELTQTVLEDLQGWIPSELNGRKVPAIQKIIMFPDRLFENYKEGYDPMDYYDRIAEFPGGNKVFREQFSRKVSTNGFKFDRSGRIYLKFKVDKNGKAFDFIVNPTSGNIGFDRMVINAAKSIKGTWKPGNIHGVNVETKLEIPLTISED</sequence>
<evidence type="ECO:0008006" key="3">
    <source>
        <dbReference type="Google" id="ProtNLM"/>
    </source>
</evidence>